<reference evidence="3 4" key="1">
    <citation type="submission" date="2015-01" db="EMBL/GenBank/DDBJ databases">
        <title>Draft genome sequence of Pedobacter sp. NL19 isolated from sludge of an effluent treatment pond in an abandoned uranium mine.</title>
        <authorList>
            <person name="Santos T."/>
            <person name="Caetano T."/>
            <person name="Covas C."/>
            <person name="Cruz A."/>
            <person name="Mendo S."/>
        </authorList>
    </citation>
    <scope>NUCLEOTIDE SEQUENCE [LARGE SCALE GENOMIC DNA]</scope>
    <source>
        <strain evidence="3 4">NL19</strain>
    </source>
</reference>
<evidence type="ECO:0000259" key="2">
    <source>
        <dbReference type="Pfam" id="PF03372"/>
    </source>
</evidence>
<keyword evidence="1" id="KW-0732">Signal</keyword>
<feature type="domain" description="Endonuclease/exonuclease/phosphatase" evidence="2">
    <location>
        <begin position="57"/>
        <end position="345"/>
    </location>
</feature>
<accession>A0A0D0FW77</accession>
<dbReference type="PANTHER" id="PTHR41349:SF1">
    <property type="entry name" value="PROTEIN CBG08683"/>
    <property type="match status" value="1"/>
</dbReference>
<dbReference type="PANTHER" id="PTHR41349">
    <property type="match status" value="1"/>
</dbReference>
<protein>
    <recommendedName>
        <fullName evidence="2">Endonuclease/exonuclease/phosphatase domain-containing protein</fullName>
    </recommendedName>
</protein>
<evidence type="ECO:0000313" key="3">
    <source>
        <dbReference type="EMBL" id="KIO76734.1"/>
    </source>
</evidence>
<dbReference type="GO" id="GO:0003824">
    <property type="term" value="F:catalytic activity"/>
    <property type="evidence" value="ECO:0007669"/>
    <property type="project" value="InterPro"/>
</dbReference>
<dbReference type="STRING" id="1503925.TH53_13290"/>
<dbReference type="AlphaFoldDB" id="A0A0D0FW77"/>
<sequence length="357" mass="39686">MKKSLSYAAMLLVVLLFSQCKVNPGDFKPTLPGKAALSVDVLQLNIWQEGTMLTGGFDAIAEVILQSKANVVTLSEVRNYSGTKFNERIVAALKAKGVTFYSFYDDNVGILSKFPITAFTAGMYSGAFDKAILQITPAINVAVYSAHIDYTHYACYLPRGYDGITWKKLPAPVTDVTKILEQNLASQRDEAISAFIADADNEQKKGNIIILGGDFNEPSHLDWTAETRNLFDHNGTIVPWQNSVALKNKGYKDAYRVKYPDPVKYPGFTWAAFNKDAKLSSLVWAPDADERDRIDFIYYNQDKRISLEDVIVVGPSGSIVRGNGFEDPNQYDPFLKPKGIWPSDHKGVLANFKIITE</sequence>
<proteinExistence type="predicted"/>
<dbReference type="Gene3D" id="3.60.10.10">
    <property type="entry name" value="Endonuclease/exonuclease/phosphatase"/>
    <property type="match status" value="1"/>
</dbReference>
<organism evidence="3 4">
    <name type="scientific">Pedobacter lusitanus</name>
    <dbReference type="NCBI Taxonomy" id="1503925"/>
    <lineage>
        <taxon>Bacteria</taxon>
        <taxon>Pseudomonadati</taxon>
        <taxon>Bacteroidota</taxon>
        <taxon>Sphingobacteriia</taxon>
        <taxon>Sphingobacteriales</taxon>
        <taxon>Sphingobacteriaceae</taxon>
        <taxon>Pedobacter</taxon>
    </lineage>
</organism>
<dbReference type="InterPro" id="IPR036691">
    <property type="entry name" value="Endo/exonu/phosph_ase_sf"/>
</dbReference>
<comment type="caution">
    <text evidence="3">The sequence shown here is derived from an EMBL/GenBank/DDBJ whole genome shotgun (WGS) entry which is preliminary data.</text>
</comment>
<dbReference type="Pfam" id="PF03372">
    <property type="entry name" value="Exo_endo_phos"/>
    <property type="match status" value="1"/>
</dbReference>
<dbReference type="SUPFAM" id="SSF56219">
    <property type="entry name" value="DNase I-like"/>
    <property type="match status" value="1"/>
</dbReference>
<evidence type="ECO:0000313" key="4">
    <source>
        <dbReference type="Proteomes" id="UP000032049"/>
    </source>
</evidence>
<gene>
    <name evidence="3" type="ORF">TH53_13290</name>
</gene>
<dbReference type="InterPro" id="IPR005135">
    <property type="entry name" value="Endo/exonuclease/phosphatase"/>
</dbReference>
<feature type="chain" id="PRO_5002222164" description="Endonuclease/exonuclease/phosphatase domain-containing protein" evidence="1">
    <location>
        <begin position="23"/>
        <end position="357"/>
    </location>
</feature>
<feature type="signal peptide" evidence="1">
    <location>
        <begin position="1"/>
        <end position="22"/>
    </location>
</feature>
<evidence type="ECO:0000256" key="1">
    <source>
        <dbReference type="SAM" id="SignalP"/>
    </source>
</evidence>
<dbReference type="Proteomes" id="UP000032049">
    <property type="component" value="Unassembled WGS sequence"/>
</dbReference>
<name>A0A0D0FW77_9SPHI</name>
<dbReference type="EMBL" id="JXRA01000056">
    <property type="protein sequence ID" value="KIO76734.1"/>
    <property type="molecule type" value="Genomic_DNA"/>
</dbReference>
<keyword evidence="4" id="KW-1185">Reference proteome</keyword>
<dbReference type="RefSeq" id="WP_041882662.1">
    <property type="nucleotide sequence ID" value="NZ_CP157278.1"/>
</dbReference>
<dbReference type="OrthoDB" id="9794261at2"/>